<proteinExistence type="predicted"/>
<evidence type="ECO:0000313" key="4">
    <source>
        <dbReference type="EMBL" id="CAI9978186.1"/>
    </source>
</evidence>
<dbReference type="Pfam" id="PF13202">
    <property type="entry name" value="EF-hand_5"/>
    <property type="match status" value="1"/>
</dbReference>
<dbReference type="GO" id="GO:0005509">
    <property type="term" value="F:calcium ion binding"/>
    <property type="evidence" value="ECO:0007669"/>
    <property type="project" value="InterPro"/>
</dbReference>
<feature type="domain" description="EF-hand" evidence="3">
    <location>
        <begin position="11"/>
        <end position="46"/>
    </location>
</feature>
<protein>
    <submittedName>
        <fullName evidence="4">Calmodulin</fullName>
    </submittedName>
</protein>
<dbReference type="AlphaFoldDB" id="A0AA86RPA4"/>
<sequence>MEDIPQELLEDVINEYKEAFQTLDQDRDGFITMADIARLLSSLNQKPTQNELNDLMLTLDPEQSGQISFIQFVKLLVLVNRNFDREESLRSVFLCFDRNGDGNLNSQEIYYVLKAINLNISRAEVEEIVGEFGGQIGFEQFCRAFGRLDM</sequence>
<evidence type="ECO:0000313" key="5">
    <source>
        <dbReference type="EMBL" id="CAL6034517.1"/>
    </source>
</evidence>
<dbReference type="SMART" id="SM00054">
    <property type="entry name" value="EFh"/>
    <property type="match status" value="3"/>
</dbReference>
<reference evidence="5 6" key="2">
    <citation type="submission" date="2024-07" db="EMBL/GenBank/DDBJ databases">
        <authorList>
            <person name="Akdeniz Z."/>
        </authorList>
    </citation>
    <scope>NUCLEOTIDE SEQUENCE [LARGE SCALE GENOMIC DNA]</scope>
</reference>
<dbReference type="Proteomes" id="UP001642409">
    <property type="component" value="Unassembled WGS sequence"/>
</dbReference>
<dbReference type="InterPro" id="IPR018247">
    <property type="entry name" value="EF_Hand_1_Ca_BS"/>
</dbReference>
<dbReference type="EMBL" id="CAXDID020000128">
    <property type="protein sequence ID" value="CAL6034517.1"/>
    <property type="molecule type" value="Genomic_DNA"/>
</dbReference>
<name>A0AA86RPA4_9EUKA</name>
<dbReference type="InterPro" id="IPR050403">
    <property type="entry name" value="Myosin_RLC"/>
</dbReference>
<evidence type="ECO:0000259" key="3">
    <source>
        <dbReference type="PROSITE" id="PS50222"/>
    </source>
</evidence>
<dbReference type="Gene3D" id="1.10.238.10">
    <property type="entry name" value="EF-hand"/>
    <property type="match status" value="2"/>
</dbReference>
<keyword evidence="2" id="KW-0106">Calcium</keyword>
<organism evidence="4">
    <name type="scientific">Hexamita inflata</name>
    <dbReference type="NCBI Taxonomy" id="28002"/>
    <lineage>
        <taxon>Eukaryota</taxon>
        <taxon>Metamonada</taxon>
        <taxon>Diplomonadida</taxon>
        <taxon>Hexamitidae</taxon>
        <taxon>Hexamitinae</taxon>
        <taxon>Hexamita</taxon>
    </lineage>
</organism>
<dbReference type="InterPro" id="IPR011992">
    <property type="entry name" value="EF-hand-dom_pair"/>
</dbReference>
<reference evidence="4" key="1">
    <citation type="submission" date="2023-06" db="EMBL/GenBank/DDBJ databases">
        <authorList>
            <person name="Kurt Z."/>
        </authorList>
    </citation>
    <scope>NUCLEOTIDE SEQUENCE</scope>
</reference>
<dbReference type="PROSITE" id="PS50222">
    <property type="entry name" value="EF_HAND_2"/>
    <property type="match status" value="3"/>
</dbReference>
<keyword evidence="6" id="KW-1185">Reference proteome</keyword>
<evidence type="ECO:0000313" key="6">
    <source>
        <dbReference type="Proteomes" id="UP001642409"/>
    </source>
</evidence>
<dbReference type="PANTHER" id="PTHR23049">
    <property type="entry name" value="MYOSIN REGULATORY LIGHT CHAIN 2"/>
    <property type="match status" value="1"/>
</dbReference>
<dbReference type="InterPro" id="IPR002048">
    <property type="entry name" value="EF_hand_dom"/>
</dbReference>
<dbReference type="EMBL" id="CATOUU010001183">
    <property type="protein sequence ID" value="CAI9978186.1"/>
    <property type="molecule type" value="Genomic_DNA"/>
</dbReference>
<dbReference type="PROSITE" id="PS00018">
    <property type="entry name" value="EF_HAND_1"/>
    <property type="match status" value="2"/>
</dbReference>
<dbReference type="SUPFAM" id="SSF47473">
    <property type="entry name" value="EF-hand"/>
    <property type="match status" value="1"/>
</dbReference>
<evidence type="ECO:0000256" key="1">
    <source>
        <dbReference type="ARBA" id="ARBA00022737"/>
    </source>
</evidence>
<gene>
    <name evidence="5" type="ORF">HINF_LOCUS35491</name>
    <name evidence="4" type="ORF">HINF_LOCUS65831</name>
</gene>
<keyword evidence="1" id="KW-0677">Repeat</keyword>
<comment type="caution">
    <text evidence="4">The sequence shown here is derived from an EMBL/GenBank/DDBJ whole genome shotgun (WGS) entry which is preliminary data.</text>
</comment>
<dbReference type="Pfam" id="PF13499">
    <property type="entry name" value="EF-hand_7"/>
    <property type="match status" value="1"/>
</dbReference>
<feature type="domain" description="EF-hand" evidence="3">
    <location>
        <begin position="84"/>
        <end position="119"/>
    </location>
</feature>
<feature type="domain" description="EF-hand" evidence="3">
    <location>
        <begin position="47"/>
        <end position="82"/>
    </location>
</feature>
<dbReference type="FunFam" id="1.10.238.10:FF:000527">
    <property type="entry name" value="Calmodulin-3"/>
    <property type="match status" value="1"/>
</dbReference>
<accession>A0AA86RPA4</accession>
<evidence type="ECO:0000256" key="2">
    <source>
        <dbReference type="ARBA" id="ARBA00022837"/>
    </source>
</evidence>